<dbReference type="InterPro" id="IPR026891">
    <property type="entry name" value="Fn3-like"/>
</dbReference>
<dbReference type="InterPro" id="IPR036881">
    <property type="entry name" value="Glyco_hydro_3_C_sf"/>
</dbReference>
<comment type="similarity">
    <text evidence="1">Belongs to the glycosyl hydrolase 3 family.</text>
</comment>
<dbReference type="SUPFAM" id="SSF52279">
    <property type="entry name" value="Beta-D-glucan exohydrolase, C-terminal domain"/>
    <property type="match status" value="1"/>
</dbReference>
<keyword evidence="2" id="KW-0732">Signal</keyword>
<dbReference type="InterPro" id="IPR036962">
    <property type="entry name" value="Glyco_hydro_3_N_sf"/>
</dbReference>
<feature type="domain" description="PA14" evidence="4">
    <location>
        <begin position="459"/>
        <end position="605"/>
    </location>
</feature>
<dbReference type="PANTHER" id="PTHR42721">
    <property type="entry name" value="SUGAR HYDROLASE-RELATED"/>
    <property type="match status" value="1"/>
</dbReference>
<dbReference type="RefSeq" id="WP_317491415.1">
    <property type="nucleotide sequence ID" value="NZ_CP136051.1"/>
</dbReference>
<organism evidence="5 6">
    <name type="scientific">Imperialibacter roseus</name>
    <dbReference type="NCBI Taxonomy" id="1324217"/>
    <lineage>
        <taxon>Bacteria</taxon>
        <taxon>Pseudomonadati</taxon>
        <taxon>Bacteroidota</taxon>
        <taxon>Cytophagia</taxon>
        <taxon>Cytophagales</taxon>
        <taxon>Flammeovirgaceae</taxon>
        <taxon>Imperialibacter</taxon>
    </lineage>
</organism>
<dbReference type="SUPFAM" id="SSF56988">
    <property type="entry name" value="Anthrax protective antigen"/>
    <property type="match status" value="1"/>
</dbReference>
<dbReference type="PROSITE" id="PS51820">
    <property type="entry name" value="PA14"/>
    <property type="match status" value="1"/>
</dbReference>
<name>A0ABZ0IWN5_9BACT</name>
<sequence>MKLLTRLPLFFGLCLGLSACQEKSPDTSLPPYQNPALPINERVDDLVGRMTLAQKVSQMTNASPAIDSLGIPAYNWWSEGLHGMARAGKATVFPQAIGMAATWDDDLIFDVATVISDETRAKHHDFVRKGKRFLYQGLTLWSPNINIFRDPRWGRGQETYGEDPFLTGSLAIPFIKGLQGDDPTYLKTVATIKHFAVHNGPEPERHEFDAKVSLKDLRETYLPQFRMAVQEGHAYSAMCAYNRINGEPCCGSKSLLTGTLKGELGFDGFIVSDCWAITDIWKFHQVVGSEAEAAAMAVKAGTDLSCGEEFLSLVEAVEKGYITEAEIDVSVKRLFKARFKLGMFDPVETVKYAQIPYNIVDQPANQALALKTAQETMVLLKNDNNTLPLRKDLKKVAVIGPNSDQWLMLLGNYNGVPSKAVTPLEGIRNKLGAGTEVVFAQGSEYAEGLPMFYTVPAHAISGPIRASYFNNSKLQGDVVYEEEIDQLDVNWNDAAPREDLDDDNFGVRWEGQITAQKTGYHQLGVITTCNTQLYFEGKEVARTVYHFGDEYGDPRLRKSEPILLETGKTYSFKVDAGENYADAMVQLVWAEPKPDLMKDALAAASGADAVIMCMGLTPRMEGEEMDIKVDGFNGGDRTKLGLPAAQLDLIKAIHALGKPVVLVLLNGSALSIPWENDHIPAILEAWYPGQAGGTAIADVLFGDYNPSGKLPVTFYKSVADLPAFTDYHMTTQTYRFFKGEALYPFGHGLSYTTFGFAELSLQAESKPGEAVPVKVTVTNTGPMDGDEVVQLYVANKNRPADAPIKNLAAFQRIHLKAGESKTVELTIRKEAFQTFDANFNLVNVPGEFAISVGNSSAKDDLREGLVVSP</sequence>
<dbReference type="PANTHER" id="PTHR42721:SF3">
    <property type="entry name" value="BETA-D-XYLOSIDASE 5-RELATED"/>
    <property type="match status" value="1"/>
</dbReference>
<evidence type="ECO:0000259" key="4">
    <source>
        <dbReference type="PROSITE" id="PS51820"/>
    </source>
</evidence>
<dbReference type="InterPro" id="IPR044993">
    <property type="entry name" value="BXL"/>
</dbReference>
<evidence type="ECO:0000313" key="5">
    <source>
        <dbReference type="EMBL" id="WOK08783.1"/>
    </source>
</evidence>
<dbReference type="Proteomes" id="UP001302349">
    <property type="component" value="Chromosome"/>
</dbReference>
<accession>A0ABZ0IWN5</accession>
<dbReference type="InterPro" id="IPR013783">
    <property type="entry name" value="Ig-like_fold"/>
</dbReference>
<keyword evidence="6" id="KW-1185">Reference proteome</keyword>
<protein>
    <submittedName>
        <fullName evidence="5">Glycoside hydrolase family 3 C-terminal domain-containing protein</fullName>
    </submittedName>
</protein>
<evidence type="ECO:0000256" key="3">
    <source>
        <dbReference type="ARBA" id="ARBA00022801"/>
    </source>
</evidence>
<dbReference type="Pfam" id="PF07691">
    <property type="entry name" value="PA14"/>
    <property type="match status" value="1"/>
</dbReference>
<dbReference type="SUPFAM" id="SSF51445">
    <property type="entry name" value="(Trans)glycosidases"/>
    <property type="match status" value="1"/>
</dbReference>
<dbReference type="Pfam" id="PF01915">
    <property type="entry name" value="Glyco_hydro_3_C"/>
    <property type="match status" value="1"/>
</dbReference>
<dbReference type="InterPro" id="IPR002772">
    <property type="entry name" value="Glyco_hydro_3_C"/>
</dbReference>
<dbReference type="Gene3D" id="3.20.20.300">
    <property type="entry name" value="Glycoside hydrolase, family 3, N-terminal domain"/>
    <property type="match status" value="1"/>
</dbReference>
<evidence type="ECO:0000313" key="6">
    <source>
        <dbReference type="Proteomes" id="UP001302349"/>
    </source>
</evidence>
<keyword evidence="3 5" id="KW-0378">Hydrolase</keyword>
<proteinExistence type="inferred from homology"/>
<evidence type="ECO:0000256" key="2">
    <source>
        <dbReference type="ARBA" id="ARBA00022729"/>
    </source>
</evidence>
<dbReference type="Pfam" id="PF00933">
    <property type="entry name" value="Glyco_hydro_3"/>
    <property type="match status" value="1"/>
</dbReference>
<dbReference type="PRINTS" id="PR00133">
    <property type="entry name" value="GLHYDRLASE3"/>
</dbReference>
<dbReference type="InterPro" id="IPR011658">
    <property type="entry name" value="PA14_dom"/>
</dbReference>
<dbReference type="EMBL" id="CP136051">
    <property type="protein sequence ID" value="WOK08783.1"/>
    <property type="molecule type" value="Genomic_DNA"/>
</dbReference>
<dbReference type="SMART" id="SM01217">
    <property type="entry name" value="Fn3_like"/>
    <property type="match status" value="1"/>
</dbReference>
<dbReference type="Gene3D" id="3.40.50.1700">
    <property type="entry name" value="Glycoside hydrolase family 3 C-terminal domain"/>
    <property type="match status" value="2"/>
</dbReference>
<dbReference type="InterPro" id="IPR017853">
    <property type="entry name" value="GH"/>
</dbReference>
<dbReference type="GO" id="GO:0016787">
    <property type="term" value="F:hydrolase activity"/>
    <property type="evidence" value="ECO:0007669"/>
    <property type="project" value="UniProtKB-KW"/>
</dbReference>
<dbReference type="Pfam" id="PF14310">
    <property type="entry name" value="Fn3-like"/>
    <property type="match status" value="1"/>
</dbReference>
<evidence type="ECO:0000256" key="1">
    <source>
        <dbReference type="ARBA" id="ARBA00005336"/>
    </source>
</evidence>
<gene>
    <name evidence="5" type="ORF">RT717_09060</name>
</gene>
<dbReference type="InterPro" id="IPR037524">
    <property type="entry name" value="PA14/GLEYA"/>
</dbReference>
<dbReference type="PROSITE" id="PS51257">
    <property type="entry name" value="PROKAR_LIPOPROTEIN"/>
    <property type="match status" value="1"/>
</dbReference>
<dbReference type="Gene3D" id="2.60.40.10">
    <property type="entry name" value="Immunoglobulins"/>
    <property type="match status" value="1"/>
</dbReference>
<reference evidence="5 6" key="1">
    <citation type="journal article" date="2023" name="Microbiol. Resour. Announc.">
        <title>Complete Genome Sequence of Imperialibacter roseus strain P4T.</title>
        <authorList>
            <person name="Tizabi D.R."/>
            <person name="Bachvaroff T."/>
            <person name="Hill R.T."/>
        </authorList>
    </citation>
    <scope>NUCLEOTIDE SEQUENCE [LARGE SCALE GENOMIC DNA]</scope>
    <source>
        <strain evidence="5 6">P4T</strain>
    </source>
</reference>
<dbReference type="InterPro" id="IPR001764">
    <property type="entry name" value="Glyco_hydro_3_N"/>
</dbReference>
<dbReference type="SMART" id="SM00758">
    <property type="entry name" value="PA14"/>
    <property type="match status" value="1"/>
</dbReference>